<dbReference type="Proteomes" id="UP001399917">
    <property type="component" value="Unassembled WGS sequence"/>
</dbReference>
<dbReference type="SUPFAM" id="SSF51120">
    <property type="entry name" value="beta-Roll"/>
    <property type="match status" value="1"/>
</dbReference>
<dbReference type="PROSITE" id="PS00330">
    <property type="entry name" value="HEMOLYSIN_CALCIUM"/>
    <property type="match status" value="3"/>
</dbReference>
<feature type="domain" description="Peptidase S8/S53" evidence="6">
    <location>
        <begin position="28"/>
        <end position="294"/>
    </location>
</feature>
<dbReference type="InterPro" id="IPR034182">
    <property type="entry name" value="Kexin/furin"/>
</dbReference>
<dbReference type="PRINTS" id="PR00313">
    <property type="entry name" value="CABNDNGRPT"/>
</dbReference>
<feature type="active site" description="Charge relay system" evidence="5">
    <location>
        <position position="253"/>
    </location>
</feature>
<evidence type="ECO:0000256" key="3">
    <source>
        <dbReference type="ARBA" id="ARBA00022801"/>
    </source>
</evidence>
<keyword evidence="3 5" id="KW-0378">Hydrolase</keyword>
<dbReference type="InterPro" id="IPR036852">
    <property type="entry name" value="Peptidase_S8/S53_dom_sf"/>
</dbReference>
<keyword evidence="2 5" id="KW-0645">Protease</keyword>
<dbReference type="Gene3D" id="2.60.120.260">
    <property type="entry name" value="Galactose-binding domain-like"/>
    <property type="match status" value="1"/>
</dbReference>
<keyword evidence="4 5" id="KW-0720">Serine protease</keyword>
<protein>
    <recommendedName>
        <fullName evidence="6">Peptidase S8/S53 domain-containing protein</fullName>
    </recommendedName>
</protein>
<dbReference type="InterPro" id="IPR022398">
    <property type="entry name" value="Peptidase_S8_His-AS"/>
</dbReference>
<dbReference type="SUPFAM" id="SSF52743">
    <property type="entry name" value="Subtilisin-like"/>
    <property type="match status" value="1"/>
</dbReference>
<dbReference type="PROSITE" id="PS00137">
    <property type="entry name" value="SUBTILASE_HIS"/>
    <property type="match status" value="1"/>
</dbReference>
<feature type="active site" description="Charge relay system" evidence="5">
    <location>
        <position position="37"/>
    </location>
</feature>
<dbReference type="RefSeq" id="WP_344843699.1">
    <property type="nucleotide sequence ID" value="NZ_BAABDF010000003.1"/>
</dbReference>
<dbReference type="PROSITE" id="PS51892">
    <property type="entry name" value="SUBTILASE"/>
    <property type="match status" value="1"/>
</dbReference>
<comment type="similarity">
    <text evidence="1">Belongs to the peptidase S8 family. Furin subfamily.</text>
</comment>
<dbReference type="Pfam" id="PF00353">
    <property type="entry name" value="HemolysinCabind"/>
    <property type="match status" value="2"/>
</dbReference>
<accession>A0ABP7JZC6</accession>
<evidence type="ECO:0000259" key="6">
    <source>
        <dbReference type="Pfam" id="PF00082"/>
    </source>
</evidence>
<sequence length="775" mass="80742">MFNDPLYANQWHFSLIGDIEAIWAEFRGAGVTVGVYDTGVAVDHADLDDNYLAALELDLGGSIDTATYQTVADGHGTSVAGLIGAEADNGLGGVGVANLSSITSVNFLETAYDYGYSAVSQALEHMEVFDVVSNSWGFFPAFADENNASSSGSSAEFFSEYFDLAALNGRDGLGSIIVQASGNWASNAAATGAPNSRHVIAVAATDGYGDATSYSNFGSSVFIASPAASVTTDLPGAAGLDAGDYTEIFGGTSAATPIVSGVVALMLDANPDLGWRDVQEILALSASHTGSDYGAAASGNEVGEWAINGANNWNGSGLTHHASYGFGMVNAFGAVRMAEAWSIFSPVAATSANEMTVSKVAFSGSQTIAQGTEANPATTVFTFDVTEQMEVEHITFSLDVMHNDFSQLSIALVDPDGNHLPAFYMESEGGAGLVPESNTLEFSFGINSALGTLSSGEWAVEFTDTTAGDVAAGQVYDLGVTFEGGAYSADSVYHYTPDLADLIALDPANRKTLQDLDGGTDWVNFAAFSDNVEVVLTNQRVHIGGKKLLDVDASSDFEGFVFGDGNDRFVGTSSDETVYGMRGNDLIVLSSGNDTAMGGAGDDRLYGQDGEDWLYGGAGNDELIGGSDKDYLYGETGNDLLFGRNGGDLIIGFDGDDTLYGEGYNDYISGGKGKDWIEGGSGSDVMRGDGGRDTFVFASYAGRNDDKILDFKIGTDQIAMMGEPWDAPAETAADIISAYASVIDGNTIFDFGSHGSLTVIGINDAALLTDSILFV</sequence>
<dbReference type="PRINTS" id="PR00723">
    <property type="entry name" value="SUBTILISIN"/>
</dbReference>
<evidence type="ECO:0000256" key="4">
    <source>
        <dbReference type="ARBA" id="ARBA00022825"/>
    </source>
</evidence>
<dbReference type="InterPro" id="IPR000209">
    <property type="entry name" value="Peptidase_S8/S53_dom"/>
</dbReference>
<dbReference type="Pfam" id="PF00082">
    <property type="entry name" value="Peptidase_S8"/>
    <property type="match status" value="1"/>
</dbReference>
<evidence type="ECO:0000256" key="5">
    <source>
        <dbReference type="PROSITE-ProRule" id="PRU01240"/>
    </source>
</evidence>
<feature type="active site" description="Charge relay system" evidence="5">
    <location>
        <position position="75"/>
    </location>
</feature>
<dbReference type="InterPro" id="IPR011049">
    <property type="entry name" value="Serralysin-like_metalloprot_C"/>
</dbReference>
<dbReference type="Gene3D" id="2.150.10.10">
    <property type="entry name" value="Serralysin-like metalloprotease, C-terminal"/>
    <property type="match status" value="2"/>
</dbReference>
<comment type="caution">
    <text evidence="7">The sequence shown here is derived from an EMBL/GenBank/DDBJ whole genome shotgun (WGS) entry which is preliminary data.</text>
</comment>
<dbReference type="PROSITE" id="PS00138">
    <property type="entry name" value="SUBTILASE_SER"/>
    <property type="match status" value="1"/>
</dbReference>
<dbReference type="PANTHER" id="PTHR42884:SF14">
    <property type="entry name" value="NEUROENDOCRINE CONVERTASE 1"/>
    <property type="match status" value="1"/>
</dbReference>
<evidence type="ECO:0000256" key="2">
    <source>
        <dbReference type="ARBA" id="ARBA00022670"/>
    </source>
</evidence>
<dbReference type="SUPFAM" id="SSF49785">
    <property type="entry name" value="Galactose-binding domain-like"/>
    <property type="match status" value="1"/>
</dbReference>
<evidence type="ECO:0000256" key="1">
    <source>
        <dbReference type="ARBA" id="ARBA00005325"/>
    </source>
</evidence>
<organism evidence="7 8">
    <name type="scientific">Celeribacter arenosi</name>
    <dbReference type="NCBI Taxonomy" id="792649"/>
    <lineage>
        <taxon>Bacteria</taxon>
        <taxon>Pseudomonadati</taxon>
        <taxon>Pseudomonadota</taxon>
        <taxon>Alphaproteobacteria</taxon>
        <taxon>Rhodobacterales</taxon>
        <taxon>Roseobacteraceae</taxon>
        <taxon>Celeribacter</taxon>
    </lineage>
</organism>
<dbReference type="CDD" id="cd04059">
    <property type="entry name" value="Peptidases_S8_Protein_convertases_Kexins_Furin-like"/>
    <property type="match status" value="1"/>
</dbReference>
<dbReference type="InterPro" id="IPR018511">
    <property type="entry name" value="Hemolysin-typ_Ca-bd_CS"/>
</dbReference>
<dbReference type="Gene3D" id="3.40.50.200">
    <property type="entry name" value="Peptidase S8/S53 domain"/>
    <property type="match status" value="1"/>
</dbReference>
<dbReference type="InterPro" id="IPR001343">
    <property type="entry name" value="Hemolysn_Ca-bd"/>
</dbReference>
<proteinExistence type="inferred from homology"/>
<reference evidence="8" key="1">
    <citation type="journal article" date="2019" name="Int. J. Syst. Evol. Microbiol.">
        <title>The Global Catalogue of Microorganisms (GCM) 10K type strain sequencing project: providing services to taxonomists for standard genome sequencing and annotation.</title>
        <authorList>
            <consortium name="The Broad Institute Genomics Platform"/>
            <consortium name="The Broad Institute Genome Sequencing Center for Infectious Disease"/>
            <person name="Wu L."/>
            <person name="Ma J."/>
        </authorList>
    </citation>
    <scope>NUCLEOTIDE SEQUENCE [LARGE SCALE GENOMIC DNA]</scope>
    <source>
        <strain evidence="8">JCM 17190</strain>
    </source>
</reference>
<dbReference type="InterPro" id="IPR023828">
    <property type="entry name" value="Peptidase_S8_Ser-AS"/>
</dbReference>
<dbReference type="PANTHER" id="PTHR42884">
    <property type="entry name" value="PROPROTEIN CONVERTASE SUBTILISIN/KEXIN-RELATED"/>
    <property type="match status" value="1"/>
</dbReference>
<dbReference type="InterPro" id="IPR008979">
    <property type="entry name" value="Galactose-bd-like_sf"/>
</dbReference>
<keyword evidence="8" id="KW-1185">Reference proteome</keyword>
<evidence type="ECO:0000313" key="8">
    <source>
        <dbReference type="Proteomes" id="UP001399917"/>
    </source>
</evidence>
<evidence type="ECO:0000313" key="7">
    <source>
        <dbReference type="EMBL" id="GAA3859341.1"/>
    </source>
</evidence>
<gene>
    <name evidence="7" type="ORF">GCM10022404_07690</name>
</gene>
<name>A0ABP7JZC6_9RHOB</name>
<dbReference type="EMBL" id="BAABDF010000003">
    <property type="protein sequence ID" value="GAA3859341.1"/>
    <property type="molecule type" value="Genomic_DNA"/>
</dbReference>
<dbReference type="InterPro" id="IPR015500">
    <property type="entry name" value="Peptidase_S8_subtilisin-rel"/>
</dbReference>